<evidence type="ECO:0000256" key="6">
    <source>
        <dbReference type="RuleBase" id="RU363058"/>
    </source>
</evidence>
<feature type="transmembrane region" description="Helical" evidence="6">
    <location>
        <begin position="379"/>
        <end position="398"/>
    </location>
</feature>
<dbReference type="GO" id="GO:0035435">
    <property type="term" value="P:phosphate ion transmembrane transport"/>
    <property type="evidence" value="ECO:0007669"/>
    <property type="project" value="TreeGrafter"/>
</dbReference>
<dbReference type="RefSeq" id="WP_154764722.1">
    <property type="nucleotide sequence ID" value="NZ_WMBT01000005.1"/>
</dbReference>
<comment type="caution">
    <text evidence="7">The sequence shown here is derived from an EMBL/GenBank/DDBJ whole genome shotgun (WGS) entry which is preliminary data.</text>
</comment>
<comment type="similarity">
    <text evidence="6">Belongs to the inorganic phosphate transporter (PiT) (TC 2.A.20) family.</text>
</comment>
<feature type="transmembrane region" description="Helical" evidence="6">
    <location>
        <begin position="168"/>
        <end position="188"/>
    </location>
</feature>
<feature type="transmembrane region" description="Helical" evidence="6">
    <location>
        <begin position="227"/>
        <end position="249"/>
    </location>
</feature>
<keyword evidence="8" id="KW-1185">Reference proteome</keyword>
<keyword evidence="5 6" id="KW-0472">Membrane</keyword>
<dbReference type="Pfam" id="PF01384">
    <property type="entry name" value="PHO4"/>
    <property type="match status" value="1"/>
</dbReference>
<dbReference type="PANTHER" id="PTHR11101">
    <property type="entry name" value="PHOSPHATE TRANSPORTER"/>
    <property type="match status" value="1"/>
</dbReference>
<dbReference type="AlphaFoldDB" id="A0A6L6HTJ8"/>
<evidence type="ECO:0000256" key="1">
    <source>
        <dbReference type="ARBA" id="ARBA00004141"/>
    </source>
</evidence>
<dbReference type="GO" id="GO:0005315">
    <property type="term" value="F:phosphate transmembrane transporter activity"/>
    <property type="evidence" value="ECO:0007669"/>
    <property type="project" value="InterPro"/>
</dbReference>
<organism evidence="7 8">
    <name type="scientific">Paracoccus lichenicola</name>
    <dbReference type="NCBI Taxonomy" id="2665644"/>
    <lineage>
        <taxon>Bacteria</taxon>
        <taxon>Pseudomonadati</taxon>
        <taxon>Pseudomonadota</taxon>
        <taxon>Alphaproteobacteria</taxon>
        <taxon>Rhodobacterales</taxon>
        <taxon>Paracoccaceae</taxon>
        <taxon>Paracoccus</taxon>
    </lineage>
</organism>
<feature type="transmembrane region" description="Helical" evidence="6">
    <location>
        <begin position="404"/>
        <end position="420"/>
    </location>
</feature>
<evidence type="ECO:0000256" key="3">
    <source>
        <dbReference type="ARBA" id="ARBA00022692"/>
    </source>
</evidence>
<feature type="transmembrane region" description="Helical" evidence="6">
    <location>
        <begin position="58"/>
        <end position="76"/>
    </location>
</feature>
<keyword evidence="3 6" id="KW-0812">Transmembrane</keyword>
<feature type="transmembrane region" description="Helical" evidence="6">
    <location>
        <begin position="255"/>
        <end position="277"/>
    </location>
</feature>
<dbReference type="Proteomes" id="UP000481417">
    <property type="component" value="Unassembled WGS sequence"/>
</dbReference>
<feature type="transmembrane region" description="Helical" evidence="6">
    <location>
        <begin position="135"/>
        <end position="156"/>
    </location>
</feature>
<sequence>MTRPDRDYRTLDKDLGRITVVESAQFHALRPVLQLGAGILLVISLIFLALGVTGHQPGLIAVGAGFIVAGWLGLSIGANDIANSLGPAVGAGAIAIGPGLVLVGLAEIAGAALAGHAVTHRLAEGIVDIAVLTGAAGQIVMLAALVAAAAWITIATGANLPVSTSHSIVGAIAGAGLAAAGSAAVSWGGIAAMALAWMLTPLLAAALAGALLALLRLKVAEAADRGAAARAWLPPLIGAMAGLFVAYIATLLPALPLRLPLALLPGAAAGLAVALLMRCRVNRLLAEAGGDKPGMKRLLRQPLLFAAVMMAFAHGAGDAGNVAGPLLVILTPGHHGPLPVPLLLLTVAGAAIALGAVLFGRRLVGMVGEGITRLNPARAFCITLSTAMIVLVASGWGLPVSSTHVAVGGVFGVGFVRELLDRRADRQRAELPVEERRRRQLIRRSHVATITTAWVVTVPVTAALGGLCCLAMLRLAGIPGG</sequence>
<evidence type="ECO:0000256" key="4">
    <source>
        <dbReference type="ARBA" id="ARBA00022989"/>
    </source>
</evidence>
<feature type="transmembrane region" description="Helical" evidence="6">
    <location>
        <begin position="337"/>
        <end position="359"/>
    </location>
</feature>
<feature type="transmembrane region" description="Helical" evidence="6">
    <location>
        <begin position="194"/>
        <end position="215"/>
    </location>
</feature>
<evidence type="ECO:0000313" key="7">
    <source>
        <dbReference type="EMBL" id="MTE00638.1"/>
    </source>
</evidence>
<feature type="transmembrane region" description="Helical" evidence="6">
    <location>
        <begin position="32"/>
        <end position="52"/>
    </location>
</feature>
<comment type="subcellular location">
    <subcellularLocation>
        <location evidence="1 6">Membrane</location>
        <topology evidence="1 6">Multi-pass membrane protein</topology>
    </subcellularLocation>
</comment>
<evidence type="ECO:0000256" key="5">
    <source>
        <dbReference type="ARBA" id="ARBA00023136"/>
    </source>
</evidence>
<keyword evidence="6" id="KW-0592">Phosphate transport</keyword>
<dbReference type="InterPro" id="IPR001204">
    <property type="entry name" value="Phos_transporter"/>
</dbReference>
<feature type="transmembrane region" description="Helical" evidence="6">
    <location>
        <begin position="298"/>
        <end position="317"/>
    </location>
</feature>
<evidence type="ECO:0000256" key="2">
    <source>
        <dbReference type="ARBA" id="ARBA00022448"/>
    </source>
</evidence>
<proteinExistence type="inferred from homology"/>
<feature type="transmembrane region" description="Helical" evidence="6">
    <location>
        <begin position="88"/>
        <end position="115"/>
    </location>
</feature>
<dbReference type="EMBL" id="WMBT01000005">
    <property type="protein sequence ID" value="MTE00638.1"/>
    <property type="molecule type" value="Genomic_DNA"/>
</dbReference>
<dbReference type="PANTHER" id="PTHR11101:SF80">
    <property type="entry name" value="PHOSPHATE TRANSPORTER"/>
    <property type="match status" value="1"/>
</dbReference>
<gene>
    <name evidence="7" type="ORF">GIY56_10090</name>
</gene>
<keyword evidence="4 6" id="KW-1133">Transmembrane helix</keyword>
<feature type="transmembrane region" description="Helical" evidence="6">
    <location>
        <begin position="447"/>
        <end position="473"/>
    </location>
</feature>
<reference evidence="7 8" key="1">
    <citation type="submission" date="2019-11" db="EMBL/GenBank/DDBJ databases">
        <authorList>
            <person name="Lang L."/>
        </authorList>
    </citation>
    <scope>NUCLEOTIDE SEQUENCE [LARGE SCALE GENOMIC DNA]</scope>
    <source>
        <strain evidence="7 8">YIM 132242</strain>
    </source>
</reference>
<protein>
    <recommendedName>
        <fullName evidence="6">Phosphate transporter</fullName>
    </recommendedName>
</protein>
<keyword evidence="2 6" id="KW-0813">Transport</keyword>
<accession>A0A6L6HTJ8</accession>
<name>A0A6L6HTJ8_9RHOB</name>
<evidence type="ECO:0000313" key="8">
    <source>
        <dbReference type="Proteomes" id="UP000481417"/>
    </source>
</evidence>
<dbReference type="GO" id="GO:0016020">
    <property type="term" value="C:membrane"/>
    <property type="evidence" value="ECO:0007669"/>
    <property type="project" value="UniProtKB-SubCell"/>
</dbReference>